<dbReference type="InterPro" id="IPR012675">
    <property type="entry name" value="Beta-grasp_dom_sf"/>
</dbReference>
<dbReference type="Gene3D" id="3.40.50.300">
    <property type="entry name" value="P-loop containing nucleotide triphosphate hydrolases"/>
    <property type="match status" value="2"/>
</dbReference>
<dbReference type="PROSITE" id="PS51880">
    <property type="entry name" value="TGS"/>
    <property type="match status" value="1"/>
</dbReference>
<dbReference type="Proteomes" id="UP000001400">
    <property type="component" value="Chromosome"/>
</dbReference>
<dbReference type="SUPFAM" id="SSF52540">
    <property type="entry name" value="P-loop containing nucleoside triphosphate hydrolases"/>
    <property type="match status" value="1"/>
</dbReference>
<dbReference type="InterPro" id="IPR004095">
    <property type="entry name" value="TGS"/>
</dbReference>
<dbReference type="Gene3D" id="3.10.20.30">
    <property type="match status" value="1"/>
</dbReference>
<organism evidence="3 4">
    <name type="scientific">Aciduliprofundum boonei (strain DSM 19572 / T469)</name>
    <dbReference type="NCBI Taxonomy" id="439481"/>
    <lineage>
        <taxon>Archaea</taxon>
        <taxon>Methanobacteriati</taxon>
        <taxon>Thermoplasmatota</taxon>
        <taxon>DHVE2 group</taxon>
        <taxon>Candidatus Aciduliprofundum</taxon>
    </lineage>
</organism>
<dbReference type="PANTHER" id="PTHR43127">
    <property type="entry name" value="DEVELOPMENTALLY-REGULATED GTP-BINDING PROTEIN 2"/>
    <property type="match status" value="1"/>
</dbReference>
<dbReference type="PROSITE" id="PS00905">
    <property type="entry name" value="GTP1_OBG"/>
    <property type="match status" value="1"/>
</dbReference>
<dbReference type="STRING" id="439481.Aboo_0958"/>
<dbReference type="CDD" id="cd01666">
    <property type="entry name" value="TGS_DRG"/>
    <property type="match status" value="1"/>
</dbReference>
<dbReference type="CDD" id="cd01896">
    <property type="entry name" value="DRG"/>
    <property type="match status" value="1"/>
</dbReference>
<dbReference type="FunFam" id="3.10.20.30:FF:000003">
    <property type="entry name" value="Developmentally-regulated GTP-binding protein 1"/>
    <property type="match status" value="1"/>
</dbReference>
<keyword evidence="4" id="KW-1185">Reference proteome</keyword>
<keyword evidence="1" id="KW-0547">Nucleotide-binding</keyword>
<dbReference type="InterPro" id="IPR005225">
    <property type="entry name" value="Small_GTP-bd"/>
</dbReference>
<dbReference type="InterPro" id="IPR031662">
    <property type="entry name" value="GTP-binding_2"/>
</dbReference>
<dbReference type="InterPro" id="IPR045001">
    <property type="entry name" value="DRG"/>
</dbReference>
<evidence type="ECO:0000313" key="3">
    <source>
        <dbReference type="EMBL" id="ADD08767.1"/>
    </source>
</evidence>
<dbReference type="OrthoDB" id="372125at2157"/>
<dbReference type="eggNOG" id="arCOG00358">
    <property type="taxonomic scope" value="Archaea"/>
</dbReference>
<dbReference type="InterPro" id="IPR006074">
    <property type="entry name" value="GTP1-OBG_CS"/>
</dbReference>
<dbReference type="Pfam" id="PF16897">
    <property type="entry name" value="MMR_HSR1_Xtn"/>
    <property type="match status" value="1"/>
</dbReference>
<dbReference type="EMBL" id="CP001941">
    <property type="protein sequence ID" value="ADD08767.1"/>
    <property type="molecule type" value="Genomic_DNA"/>
</dbReference>
<protein>
    <submittedName>
        <fullName evidence="3">Small GTP-binding protein</fullName>
    </submittedName>
</protein>
<reference evidence="3" key="1">
    <citation type="submission" date="2010-02" db="EMBL/GenBank/DDBJ databases">
        <title>Complete sequence of Aciduliprofundum boonei T469.</title>
        <authorList>
            <consortium name="US DOE Joint Genome Institute"/>
            <person name="Lucas S."/>
            <person name="Copeland A."/>
            <person name="Lapidus A."/>
            <person name="Cheng J.-F."/>
            <person name="Bruce D."/>
            <person name="Goodwin L."/>
            <person name="Pitluck S."/>
            <person name="Saunders E."/>
            <person name="Detter J.C."/>
            <person name="Han C."/>
            <person name="Tapia R."/>
            <person name="Land M."/>
            <person name="Hauser L."/>
            <person name="Kyrpides N."/>
            <person name="Mikhailova N."/>
            <person name="Flores G."/>
            <person name="Reysenbach A.-L."/>
            <person name="Woyke T."/>
        </authorList>
    </citation>
    <scope>NUCLEOTIDE SEQUENCE</scope>
    <source>
        <strain evidence="3">T469</strain>
    </source>
</reference>
<dbReference type="GO" id="GO:0003924">
    <property type="term" value="F:GTPase activity"/>
    <property type="evidence" value="ECO:0007669"/>
    <property type="project" value="InterPro"/>
</dbReference>
<dbReference type="InterPro" id="IPR006073">
    <property type="entry name" value="GTP-bd"/>
</dbReference>
<dbReference type="InterPro" id="IPR012676">
    <property type="entry name" value="TGS-like"/>
</dbReference>
<dbReference type="Pfam" id="PF02824">
    <property type="entry name" value="TGS"/>
    <property type="match status" value="1"/>
</dbReference>
<sequence length="365" mass="41479">MDIEQRIKELEEEIKRTQYNKATEKHILRLKARIAYLKKELEEKKKKQKAQRAKGIKKSGDAMVSLIGPPSVGKSMLFNILTNAKSTVADYAFTTLEIHPGILKHKGAEIQLLDMPGLIEGASYGKGNGKEILSVARNSDLIMLVLDVYTVDYLEVILNELHNFGIRVNEKEPNISIKKKDRGGINVASTVPLSMDIESIKAIVREFGFVNADVLIKEDLNAERLMDFLSGNRTYVPAILVVNKIDLADEEFLREIKGKLHSWSPVFISAKYRTNLEKLKDEIFKASGLMRIYLKPQSGKIDYDAPLILKKGSTVEDVCKSLHRDFVRKFRYAMVWGKSVKFPGQHVGLEHKLMDEDIVRLVIRR</sequence>
<evidence type="ECO:0000256" key="2">
    <source>
        <dbReference type="ARBA" id="ARBA00023134"/>
    </source>
</evidence>
<dbReference type="RefSeq" id="WP_008084203.1">
    <property type="nucleotide sequence ID" value="NC_013926.1"/>
</dbReference>
<evidence type="ECO:0000313" key="4">
    <source>
        <dbReference type="Proteomes" id="UP000001400"/>
    </source>
</evidence>
<dbReference type="NCBIfam" id="TIGR00231">
    <property type="entry name" value="small_GTP"/>
    <property type="match status" value="1"/>
</dbReference>
<evidence type="ECO:0000256" key="1">
    <source>
        <dbReference type="ARBA" id="ARBA00022741"/>
    </source>
</evidence>
<dbReference type="KEGG" id="abi:Aboo_0958"/>
<dbReference type="PRINTS" id="PR00326">
    <property type="entry name" value="GTP1OBG"/>
</dbReference>
<dbReference type="HOGENOM" id="CLU_044997_0_0_2"/>
<dbReference type="PROSITE" id="PS51710">
    <property type="entry name" value="G_OBG"/>
    <property type="match status" value="1"/>
</dbReference>
<dbReference type="AlphaFoldDB" id="B5ID85"/>
<dbReference type="Pfam" id="PF01926">
    <property type="entry name" value="MMR_HSR1"/>
    <property type="match status" value="1"/>
</dbReference>
<gene>
    <name evidence="3" type="ordered locus">Aboo_0958</name>
</gene>
<dbReference type="InterPro" id="IPR027417">
    <property type="entry name" value="P-loop_NTPase"/>
</dbReference>
<dbReference type="SUPFAM" id="SSF81271">
    <property type="entry name" value="TGS-like"/>
    <property type="match status" value="1"/>
</dbReference>
<proteinExistence type="predicted"/>
<keyword evidence="2" id="KW-0342">GTP-binding</keyword>
<name>B5ID85_ACIB4</name>
<dbReference type="GO" id="GO:0005525">
    <property type="term" value="F:GTP binding"/>
    <property type="evidence" value="ECO:0007669"/>
    <property type="project" value="UniProtKB-KW"/>
</dbReference>
<accession>B5ID85</accession>
<dbReference type="InterPro" id="IPR031167">
    <property type="entry name" value="G_OBG"/>
</dbReference>
<dbReference type="GeneID" id="8827912"/>